<dbReference type="PaxDb" id="65489-OBART12G11020.1"/>
<organism evidence="2">
    <name type="scientific">Oryza barthii</name>
    <dbReference type="NCBI Taxonomy" id="65489"/>
    <lineage>
        <taxon>Eukaryota</taxon>
        <taxon>Viridiplantae</taxon>
        <taxon>Streptophyta</taxon>
        <taxon>Embryophyta</taxon>
        <taxon>Tracheophyta</taxon>
        <taxon>Spermatophyta</taxon>
        <taxon>Magnoliopsida</taxon>
        <taxon>Liliopsida</taxon>
        <taxon>Poales</taxon>
        <taxon>Poaceae</taxon>
        <taxon>BOP clade</taxon>
        <taxon>Oryzoideae</taxon>
        <taxon>Oryzeae</taxon>
        <taxon>Oryzinae</taxon>
        <taxon>Oryza</taxon>
    </lineage>
</organism>
<dbReference type="AlphaFoldDB" id="A0A0D3HU57"/>
<evidence type="ECO:0000313" key="3">
    <source>
        <dbReference type="Proteomes" id="UP000026960"/>
    </source>
</evidence>
<protein>
    <recommendedName>
        <fullName evidence="4">DUF834 domain-containing protein</fullName>
    </recommendedName>
</protein>
<dbReference type="EnsemblPlants" id="OBART12G11020.1">
    <property type="protein sequence ID" value="OBART12G11020.1"/>
    <property type="gene ID" value="OBART12G11020"/>
</dbReference>
<dbReference type="Gramene" id="OBART12G11020.1">
    <property type="protein sequence ID" value="OBART12G11020.1"/>
    <property type="gene ID" value="OBART12G11020"/>
</dbReference>
<feature type="region of interest" description="Disordered" evidence="1">
    <location>
        <begin position="1"/>
        <end position="32"/>
    </location>
</feature>
<dbReference type="HOGENOM" id="CLU_2254236_0_0_1"/>
<keyword evidence="3" id="KW-1185">Reference proteome</keyword>
<name>A0A0D3HU57_9ORYZ</name>
<dbReference type="Proteomes" id="UP000026960">
    <property type="component" value="Chromosome 12"/>
</dbReference>
<evidence type="ECO:0000256" key="1">
    <source>
        <dbReference type="SAM" id="MobiDB-lite"/>
    </source>
</evidence>
<reference evidence="2" key="2">
    <citation type="submission" date="2015-03" db="UniProtKB">
        <authorList>
            <consortium name="EnsemblPlants"/>
        </authorList>
    </citation>
    <scope>IDENTIFICATION</scope>
</reference>
<evidence type="ECO:0000313" key="2">
    <source>
        <dbReference type="EnsemblPlants" id="OBART12G11020.1"/>
    </source>
</evidence>
<proteinExistence type="predicted"/>
<reference evidence="2" key="1">
    <citation type="journal article" date="2009" name="Rice">
        <title>De Novo Next Generation Sequencing of Plant Genomes.</title>
        <authorList>
            <person name="Rounsley S."/>
            <person name="Marri P.R."/>
            <person name="Yu Y."/>
            <person name="He R."/>
            <person name="Sisneros N."/>
            <person name="Goicoechea J.L."/>
            <person name="Lee S.J."/>
            <person name="Angelova A."/>
            <person name="Kudrna D."/>
            <person name="Luo M."/>
            <person name="Affourtit J."/>
            <person name="Desany B."/>
            <person name="Knight J."/>
            <person name="Niazi F."/>
            <person name="Egholm M."/>
            <person name="Wing R.A."/>
        </authorList>
    </citation>
    <scope>NUCLEOTIDE SEQUENCE [LARGE SCALE GENOMIC DNA]</scope>
    <source>
        <strain evidence="2">cv. IRGC 105608</strain>
    </source>
</reference>
<accession>A0A0D3HU57</accession>
<evidence type="ECO:0008006" key="4">
    <source>
        <dbReference type="Google" id="ProtNLM"/>
    </source>
</evidence>
<sequence length="104" mass="11106">MEDGSGTAWRRSVEDAGRLGDNAEEVGGGRRGTLMRWRQGRRGMAWRRSMAADTSSGMALGLVDDGAGLLDGGRQHEGSGTAADDCGARTKTAKRIADNIRRKE</sequence>